<dbReference type="PANTHER" id="PTHR12471:SF2">
    <property type="entry name" value="V-TYPE PROTON ATPASE SUBUNIT S1"/>
    <property type="match status" value="1"/>
</dbReference>
<dbReference type="PRINTS" id="PR00979">
    <property type="entry name" value="TAFAZZIN"/>
</dbReference>
<evidence type="ECO:0000256" key="9">
    <source>
        <dbReference type="ARBA" id="ARBA00023136"/>
    </source>
</evidence>
<keyword evidence="6 15" id="KW-0812">Transmembrane</keyword>
<evidence type="ECO:0000256" key="2">
    <source>
        <dbReference type="ARBA" id="ARBA00009037"/>
    </source>
</evidence>
<dbReference type="InterPro" id="IPR046755">
    <property type="entry name" value="VAS1_LD"/>
</dbReference>
<dbReference type="Gene3D" id="2.40.160.110">
    <property type="match status" value="1"/>
</dbReference>
<dbReference type="SMART" id="SM00563">
    <property type="entry name" value="PlsC"/>
    <property type="match status" value="1"/>
</dbReference>
<dbReference type="Proteomes" id="UP000827986">
    <property type="component" value="Unassembled WGS sequence"/>
</dbReference>
<evidence type="ECO:0000256" key="10">
    <source>
        <dbReference type="ARBA" id="ARBA00023315"/>
    </source>
</evidence>
<evidence type="ECO:0000256" key="12">
    <source>
        <dbReference type="ARBA" id="ARBA00048751"/>
    </source>
</evidence>
<dbReference type="GO" id="GO:0033176">
    <property type="term" value="C:proton-transporting V-type ATPase complex"/>
    <property type="evidence" value="ECO:0007669"/>
    <property type="project" value="TreeGrafter"/>
</dbReference>
<comment type="catalytic activity">
    <reaction evidence="14">
        <text>1,2-di-(9Z-octadecenoyl)-sn-glycero-3-phosphocholine + 1-hexadecanoyl-sn-glycero-3-phosphocholine = 1-hexadecanoyl-2-(9Z-octadecenoyl)-sn-glycero-3-phosphocholine + 1-(9Z-octadecenoyl)-sn-glycero-3-phosphocholine</text>
        <dbReference type="Rhea" id="RHEA:43816"/>
        <dbReference type="ChEBI" id="CHEBI:28610"/>
        <dbReference type="ChEBI" id="CHEBI:72998"/>
        <dbReference type="ChEBI" id="CHEBI:73001"/>
        <dbReference type="ChEBI" id="CHEBI:74669"/>
    </reaction>
    <physiologicalReaction direction="left-to-right" evidence="14">
        <dbReference type="Rhea" id="RHEA:43817"/>
    </physiologicalReaction>
    <physiologicalReaction direction="right-to-left" evidence="14">
        <dbReference type="Rhea" id="RHEA:43818"/>
    </physiologicalReaction>
</comment>
<dbReference type="GO" id="GO:0030641">
    <property type="term" value="P:regulation of cellular pH"/>
    <property type="evidence" value="ECO:0007669"/>
    <property type="project" value="TreeGrafter"/>
</dbReference>
<gene>
    <name evidence="17" type="ORF">KIL84_001737</name>
</gene>
<dbReference type="EMBL" id="JAHDVG010000469">
    <property type="protein sequence ID" value="KAH1180803.1"/>
    <property type="molecule type" value="Genomic_DNA"/>
</dbReference>
<dbReference type="Pfam" id="PF01553">
    <property type="entry name" value="Acyltransferase"/>
    <property type="match status" value="1"/>
</dbReference>
<keyword evidence="8" id="KW-0443">Lipid metabolism</keyword>
<evidence type="ECO:0000256" key="8">
    <source>
        <dbReference type="ARBA" id="ARBA00023098"/>
    </source>
</evidence>
<proteinExistence type="inferred from homology"/>
<dbReference type="PANTHER" id="PTHR12471">
    <property type="entry name" value="VACUOLAR ATP SYNTHASE SUBUNIT S1"/>
    <property type="match status" value="1"/>
</dbReference>
<dbReference type="InterPro" id="IPR000872">
    <property type="entry name" value="Tafazzin"/>
</dbReference>
<protein>
    <recommendedName>
        <fullName evidence="4">Tafazzin</fullName>
    </recommendedName>
</protein>
<comment type="catalytic activity">
    <reaction evidence="12">
        <text>a 1-acyl-sn-glycero-3-phosphate + a 1,2-diacyl-sn-glycero-3-phospho-(1'-sn-glycerol) = 1-acyl-sn-glycero-3-phospho-(1'-sn-glycerol) + a 1,2-diacyl-sn-glycero-3-phosphate</text>
        <dbReference type="Rhea" id="RHEA:67748"/>
        <dbReference type="ChEBI" id="CHEBI:57970"/>
        <dbReference type="ChEBI" id="CHEBI:58608"/>
        <dbReference type="ChEBI" id="CHEBI:64716"/>
        <dbReference type="ChEBI" id="CHEBI:64840"/>
    </reaction>
    <physiologicalReaction direction="left-to-right" evidence="12">
        <dbReference type="Rhea" id="RHEA:67749"/>
    </physiologicalReaction>
    <physiologicalReaction direction="right-to-left" evidence="12">
        <dbReference type="Rhea" id="RHEA:67750"/>
    </physiologicalReaction>
</comment>
<evidence type="ECO:0000256" key="3">
    <source>
        <dbReference type="ARBA" id="ARBA00010524"/>
    </source>
</evidence>
<keyword evidence="9 15" id="KW-0472">Membrane</keyword>
<evidence type="ECO:0000256" key="5">
    <source>
        <dbReference type="ARBA" id="ARBA00022679"/>
    </source>
</evidence>
<comment type="subcellular location">
    <subcellularLocation>
        <location evidence="1">Membrane</location>
        <topology evidence="1">Single-pass membrane protein</topology>
    </subcellularLocation>
</comment>
<comment type="catalytic activity">
    <reaction evidence="11">
        <text>1-hexadecanoyl-2-(9Z,12Z-octadecadienoyl)-sn-glycero-3-phosphocholine + 1-hexadecanoyl-sn-glycero-3-phosphocholine = 2-(9Z,12Z-octadecadienoyl)-sn-glycero-3-phosphocholine + 1,2-dihexadecanoyl-sn-glycero-3-phosphocholine</text>
        <dbReference type="Rhea" id="RHEA:68988"/>
        <dbReference type="ChEBI" id="CHEBI:72998"/>
        <dbReference type="ChEBI" id="CHEBI:72999"/>
        <dbReference type="ChEBI" id="CHEBI:73002"/>
        <dbReference type="ChEBI" id="CHEBI:76084"/>
    </reaction>
    <physiologicalReaction direction="left-to-right" evidence="11">
        <dbReference type="Rhea" id="RHEA:68989"/>
    </physiologicalReaction>
    <physiologicalReaction direction="right-to-left" evidence="11">
        <dbReference type="Rhea" id="RHEA:68990"/>
    </physiologicalReaction>
</comment>
<dbReference type="Pfam" id="PF20520">
    <property type="entry name" value="Ac45-VOA1_TM"/>
    <property type="match status" value="1"/>
</dbReference>
<comment type="similarity">
    <text evidence="3">Belongs to the taffazin family.</text>
</comment>
<evidence type="ECO:0000313" key="18">
    <source>
        <dbReference type="Proteomes" id="UP000827986"/>
    </source>
</evidence>
<evidence type="ECO:0000256" key="11">
    <source>
        <dbReference type="ARBA" id="ARBA00048255"/>
    </source>
</evidence>
<organism evidence="17 18">
    <name type="scientific">Mauremys mutica</name>
    <name type="common">yellowpond turtle</name>
    <dbReference type="NCBI Taxonomy" id="74926"/>
    <lineage>
        <taxon>Eukaryota</taxon>
        <taxon>Metazoa</taxon>
        <taxon>Chordata</taxon>
        <taxon>Craniata</taxon>
        <taxon>Vertebrata</taxon>
        <taxon>Euteleostomi</taxon>
        <taxon>Archelosauria</taxon>
        <taxon>Testudinata</taxon>
        <taxon>Testudines</taxon>
        <taxon>Cryptodira</taxon>
        <taxon>Durocryptodira</taxon>
        <taxon>Testudinoidea</taxon>
        <taxon>Geoemydidae</taxon>
        <taxon>Geoemydinae</taxon>
        <taxon>Mauremys</taxon>
    </lineage>
</organism>
<evidence type="ECO:0000256" key="6">
    <source>
        <dbReference type="ARBA" id="ARBA00022692"/>
    </source>
</evidence>
<comment type="catalytic activity">
    <reaction evidence="13">
        <text>1-hexadecanoyl-2-(9Z,12Z-octadecadienoyl)-sn-glycero-3-phospho-(1'-sn-glycerol) + 1-(9Z-octadecenoyl)-sn-glycero-3-phosphate = 1-(9Z)-octadecenoyl-2-(9Z,12Z)-octadecadienoyl-sn-glycero-3-phosphate + 1-hexadecanoyl-sn-glycero-3-phospho-(1'-sn-glycerol)</text>
        <dbReference type="Rhea" id="RHEA:67752"/>
        <dbReference type="ChEBI" id="CHEBI:72840"/>
        <dbReference type="ChEBI" id="CHEBI:74544"/>
        <dbReference type="ChEBI" id="CHEBI:74563"/>
        <dbReference type="ChEBI" id="CHEBI:75158"/>
    </reaction>
    <physiologicalReaction direction="left-to-right" evidence="13">
        <dbReference type="Rhea" id="RHEA:67753"/>
    </physiologicalReaction>
    <physiologicalReaction direction="right-to-left" evidence="13">
        <dbReference type="Rhea" id="RHEA:67754"/>
    </physiologicalReaction>
</comment>
<evidence type="ECO:0000256" key="4">
    <source>
        <dbReference type="ARBA" id="ARBA00020499"/>
    </source>
</evidence>
<evidence type="ECO:0000256" key="15">
    <source>
        <dbReference type="SAM" id="Phobius"/>
    </source>
</evidence>
<sequence length="634" mass="69374">MRSQLATSSDPGIATAGRDVIVCDLTGFAVMSQRLTVTSPDSSRWRWRMNRLRVHNKEVLYDLVERRQPGTPLITVSNHQSCMDDPHLWGILKLRHVWNVKKMRWTPTAADICFTRELHSRFFSLGQCVPVCRGDGVYQKGMDFILEKLNRGDWVHIFPEGKVNMSQEFMRFKWGIGRLLAECRQHPVILPLWHVGLNDVLPNTPPYVPRVGQRITVLIGKPFSVRPVLERLQAENNALWPPLPDSYEGHVVGAAQLSAILGPALDRGPRNVLLFLQEQLSLEDFTAYGGVFGNKPDSAFPSLERALAGAPSTLVLPAVQGAAAAGVLGLLEETLGLSPLHVEPGTFRELRLNASQPALLLVRLPHAAGYVPHAAGSSLMAPKEVLMSNDEIIGQVLSALKEEDVPYTALLTAAAPSRVLRDVSGVAPGGVGRQLLQKPTPAPAQHPPVRYPPTGEPRILFWAQNFSVLQGSKLVLKYANVLGTPLTVTFHMTSRRFPVSGRDWFQLSRLELVTPSASPTVFNASQVTAPSNYSWRCAYLSSLPGFGAGLLPHSPSWGVLLQDVQLQGFNVLGLQFSYASDCAGFFTPGTWMGLLTALLLGAIFACGLHMLLGLKTMDRFDDPKGATIAVPQGE</sequence>
<keyword evidence="7 15" id="KW-1133">Transmembrane helix</keyword>
<evidence type="ECO:0000313" key="17">
    <source>
        <dbReference type="EMBL" id="KAH1180803.1"/>
    </source>
</evidence>
<reference evidence="17" key="1">
    <citation type="submission" date="2021-09" db="EMBL/GenBank/DDBJ databases">
        <title>The genome of Mauremys mutica provides insights into the evolution of semi-aquatic lifestyle.</title>
        <authorList>
            <person name="Gong S."/>
            <person name="Gao Y."/>
        </authorList>
    </citation>
    <scope>NUCLEOTIDE SEQUENCE</scope>
    <source>
        <strain evidence="17">MM-2020</strain>
        <tissue evidence="17">Muscle</tissue>
    </source>
</reference>
<feature type="domain" description="Phospholipid/glycerol acyltransferase" evidence="16">
    <location>
        <begin position="73"/>
        <end position="197"/>
    </location>
</feature>
<keyword evidence="18" id="KW-1185">Reference proteome</keyword>
<evidence type="ECO:0000256" key="1">
    <source>
        <dbReference type="ARBA" id="ARBA00004167"/>
    </source>
</evidence>
<comment type="similarity">
    <text evidence="2">Belongs to the vacuolar ATPase subunit S1 family.</text>
</comment>
<dbReference type="CDD" id="cd07989">
    <property type="entry name" value="LPLAT_AGPAT-like"/>
    <property type="match status" value="1"/>
</dbReference>
<dbReference type="AlphaFoldDB" id="A0A9D3XK60"/>
<dbReference type="InterPro" id="IPR008388">
    <property type="entry name" value="Ac45_acc_su"/>
</dbReference>
<dbReference type="InterPro" id="IPR046756">
    <property type="entry name" value="VAS1/VOA1_TM"/>
</dbReference>
<dbReference type="GO" id="GO:0006644">
    <property type="term" value="P:phospholipid metabolic process"/>
    <property type="evidence" value="ECO:0007669"/>
    <property type="project" value="InterPro"/>
</dbReference>
<evidence type="ECO:0000256" key="7">
    <source>
        <dbReference type="ARBA" id="ARBA00022989"/>
    </source>
</evidence>
<accession>A0A9D3XK60</accession>
<feature type="transmembrane region" description="Helical" evidence="15">
    <location>
        <begin position="591"/>
        <end position="614"/>
    </location>
</feature>
<name>A0A9D3XK60_9SAUR</name>
<keyword evidence="5" id="KW-0808">Transferase</keyword>
<evidence type="ECO:0000256" key="14">
    <source>
        <dbReference type="ARBA" id="ARBA00049543"/>
    </source>
</evidence>
<dbReference type="GO" id="GO:0016746">
    <property type="term" value="F:acyltransferase activity"/>
    <property type="evidence" value="ECO:0007669"/>
    <property type="project" value="UniProtKB-KW"/>
</dbReference>
<evidence type="ECO:0000256" key="13">
    <source>
        <dbReference type="ARBA" id="ARBA00048978"/>
    </source>
</evidence>
<comment type="caution">
    <text evidence="17">The sequence shown here is derived from an EMBL/GenBank/DDBJ whole genome shotgun (WGS) entry which is preliminary data.</text>
</comment>
<dbReference type="GO" id="GO:0001671">
    <property type="term" value="F:ATPase activator activity"/>
    <property type="evidence" value="ECO:0007669"/>
    <property type="project" value="TreeGrafter"/>
</dbReference>
<dbReference type="Pfam" id="PF05827">
    <property type="entry name" value="VAS1_LD"/>
    <property type="match status" value="1"/>
</dbReference>
<evidence type="ECO:0000259" key="16">
    <source>
        <dbReference type="SMART" id="SM00563"/>
    </source>
</evidence>
<dbReference type="SUPFAM" id="SSF69593">
    <property type="entry name" value="Glycerol-3-phosphate (1)-acyltransferase"/>
    <property type="match status" value="1"/>
</dbReference>
<keyword evidence="10" id="KW-0012">Acyltransferase</keyword>
<dbReference type="InterPro" id="IPR002123">
    <property type="entry name" value="Plipid/glycerol_acylTrfase"/>
</dbReference>